<proteinExistence type="predicted"/>
<dbReference type="PANTHER" id="PTHR44591">
    <property type="entry name" value="STRESS RESPONSE REGULATOR PROTEIN 1"/>
    <property type="match status" value="1"/>
</dbReference>
<keyword evidence="1 2" id="KW-0597">Phosphoprotein</keyword>
<dbReference type="PANTHER" id="PTHR44591:SF25">
    <property type="entry name" value="CHEMOTAXIS TWO-COMPONENT RESPONSE REGULATOR"/>
    <property type="match status" value="1"/>
</dbReference>
<comment type="caution">
    <text evidence="4">The sequence shown here is derived from an EMBL/GenBank/DDBJ whole genome shotgun (WGS) entry which is preliminary data.</text>
</comment>
<dbReference type="PROSITE" id="PS50110">
    <property type="entry name" value="RESPONSE_REGULATORY"/>
    <property type="match status" value="1"/>
</dbReference>
<name>A0A1E2VDA2_9GAMM</name>
<dbReference type="AlphaFoldDB" id="A0A1E2VDA2"/>
<dbReference type="STRING" id="197479.BFW38_16795"/>
<dbReference type="InterPro" id="IPR050595">
    <property type="entry name" value="Bact_response_regulator"/>
</dbReference>
<sequence length="279" mass="31140">MKKLLRILVVDDTKFIRDLVSKTIRTRYPEMMIDEAQNGRQAQSMLQKNEYALVLCDWEMPEMSGIDLLQWIRGTPALEDQPFIMVTSLDEKEHVVEAVQKGVNDYMAKPFSGEQLITKMMKTLVKTGKVSREEYAGMGRKERVTSGADAMSLLTGGMAASPSKPTNSKKRRGALGKALLMYNETRQTVIVRDITTEEVSLVVRCADGLPGLAQHVRMGLVAGDEQNPAKVTAAGFVMMMQLAEKKPESESAVVKVQFANEEREVREQLSEVVSILRRG</sequence>
<reference evidence="4 5" key="1">
    <citation type="submission" date="2016-08" db="EMBL/GenBank/DDBJ databases">
        <authorList>
            <person name="Seilhamer J.J."/>
        </authorList>
    </citation>
    <scope>NUCLEOTIDE SEQUENCE [LARGE SCALE GENOMIC DNA]</scope>
    <source>
        <strain evidence="4 5">PH27A</strain>
    </source>
</reference>
<dbReference type="EMBL" id="MDTQ01000001">
    <property type="protein sequence ID" value="ODC04944.1"/>
    <property type="molecule type" value="Genomic_DNA"/>
</dbReference>
<evidence type="ECO:0000313" key="4">
    <source>
        <dbReference type="EMBL" id="ODC04944.1"/>
    </source>
</evidence>
<keyword evidence="5" id="KW-1185">Reference proteome</keyword>
<feature type="modified residue" description="4-aspartylphosphate" evidence="2">
    <location>
        <position position="57"/>
    </location>
</feature>
<organism evidence="4 5">
    <name type="scientific">Terasakiispira papahanaumokuakeensis</name>
    <dbReference type="NCBI Taxonomy" id="197479"/>
    <lineage>
        <taxon>Bacteria</taxon>
        <taxon>Pseudomonadati</taxon>
        <taxon>Pseudomonadota</taxon>
        <taxon>Gammaproteobacteria</taxon>
        <taxon>Oceanospirillales</taxon>
        <taxon>Terasakiispira</taxon>
    </lineage>
</organism>
<dbReference type="GO" id="GO:0000160">
    <property type="term" value="P:phosphorelay signal transduction system"/>
    <property type="evidence" value="ECO:0007669"/>
    <property type="project" value="InterPro"/>
</dbReference>
<evidence type="ECO:0000256" key="1">
    <source>
        <dbReference type="ARBA" id="ARBA00022553"/>
    </source>
</evidence>
<dbReference type="SUPFAM" id="SSF52172">
    <property type="entry name" value="CheY-like"/>
    <property type="match status" value="1"/>
</dbReference>
<evidence type="ECO:0000313" key="5">
    <source>
        <dbReference type="Proteomes" id="UP000094291"/>
    </source>
</evidence>
<dbReference type="RefSeq" id="WP_068999958.1">
    <property type="nucleotide sequence ID" value="NZ_MDTQ01000001.1"/>
</dbReference>
<dbReference type="Proteomes" id="UP000094291">
    <property type="component" value="Unassembled WGS sequence"/>
</dbReference>
<gene>
    <name evidence="4" type="ORF">BFW38_16795</name>
</gene>
<feature type="domain" description="Response regulatory" evidence="3">
    <location>
        <begin position="6"/>
        <end position="124"/>
    </location>
</feature>
<dbReference type="InterPro" id="IPR011006">
    <property type="entry name" value="CheY-like_superfamily"/>
</dbReference>
<dbReference type="OrthoDB" id="9800897at2"/>
<accession>A0A1E2VDA2</accession>
<dbReference type="SMART" id="SM00448">
    <property type="entry name" value="REC"/>
    <property type="match status" value="1"/>
</dbReference>
<evidence type="ECO:0000259" key="3">
    <source>
        <dbReference type="PROSITE" id="PS50110"/>
    </source>
</evidence>
<dbReference type="Pfam" id="PF00072">
    <property type="entry name" value="Response_reg"/>
    <property type="match status" value="1"/>
</dbReference>
<evidence type="ECO:0000256" key="2">
    <source>
        <dbReference type="PROSITE-ProRule" id="PRU00169"/>
    </source>
</evidence>
<protein>
    <recommendedName>
        <fullName evidence="3">Response regulatory domain-containing protein</fullName>
    </recommendedName>
</protein>
<dbReference type="Gene3D" id="3.40.50.2300">
    <property type="match status" value="1"/>
</dbReference>
<dbReference type="InterPro" id="IPR001789">
    <property type="entry name" value="Sig_transdc_resp-reg_receiver"/>
</dbReference>